<evidence type="ECO:0000313" key="3">
    <source>
        <dbReference type="Proteomes" id="UP001446871"/>
    </source>
</evidence>
<organism evidence="2 3">
    <name type="scientific">Apiospora saccharicola</name>
    <dbReference type="NCBI Taxonomy" id="335842"/>
    <lineage>
        <taxon>Eukaryota</taxon>
        <taxon>Fungi</taxon>
        <taxon>Dikarya</taxon>
        <taxon>Ascomycota</taxon>
        <taxon>Pezizomycotina</taxon>
        <taxon>Sordariomycetes</taxon>
        <taxon>Xylariomycetidae</taxon>
        <taxon>Amphisphaeriales</taxon>
        <taxon>Apiosporaceae</taxon>
        <taxon>Apiospora</taxon>
    </lineage>
</organism>
<comment type="caution">
    <text evidence="2">The sequence shown here is derived from an EMBL/GenBank/DDBJ whole genome shotgun (WGS) entry which is preliminary data.</text>
</comment>
<evidence type="ECO:0000313" key="2">
    <source>
        <dbReference type="EMBL" id="KAK8047663.1"/>
    </source>
</evidence>
<accession>A0ABR1TM35</accession>
<keyword evidence="1" id="KW-0732">Signal</keyword>
<dbReference type="Proteomes" id="UP001446871">
    <property type="component" value="Unassembled WGS sequence"/>
</dbReference>
<gene>
    <name evidence="2" type="ORF">PG996_015727</name>
</gene>
<dbReference type="PANTHER" id="PTHR35605:SF1">
    <property type="entry name" value="ECP2 EFFECTOR PROTEIN DOMAIN-CONTAINING PROTEIN-RELATED"/>
    <property type="match status" value="1"/>
</dbReference>
<proteinExistence type="predicted"/>
<feature type="signal peptide" evidence="1">
    <location>
        <begin position="1"/>
        <end position="21"/>
    </location>
</feature>
<evidence type="ECO:0008006" key="4">
    <source>
        <dbReference type="Google" id="ProtNLM"/>
    </source>
</evidence>
<name>A0ABR1TM35_9PEZI</name>
<sequence length="202" mass="22083">MRLAGMPIAAAALAGTVTAGAAKVAPMPGYGVEEIQWHLEVSPGRVELLNGTAQEVIALAKQMNPEFVVPYQTDDPQEATTMIQIQRNRFLCDIFEGMKADRFRIQKGIKHLKGLKGGPTQGPGPSNCGQVSCSHNSAIWICNDAPYTHYFDSWNWIADSAWAIVQTCFVNPDTNGIKIMSDGQVFEDGDWNVIVRGNVCEE</sequence>
<protein>
    <recommendedName>
        <fullName evidence="4">Ecp2 effector protein domain-containing protein</fullName>
    </recommendedName>
</protein>
<dbReference type="EMBL" id="JAQQWM010000009">
    <property type="protein sequence ID" value="KAK8047663.1"/>
    <property type="molecule type" value="Genomic_DNA"/>
</dbReference>
<feature type="chain" id="PRO_5046812227" description="Ecp2 effector protein domain-containing protein" evidence="1">
    <location>
        <begin position="22"/>
        <end position="202"/>
    </location>
</feature>
<reference evidence="2 3" key="1">
    <citation type="submission" date="2023-01" db="EMBL/GenBank/DDBJ databases">
        <title>Analysis of 21 Apiospora genomes using comparative genomics revels a genus with tremendous synthesis potential of carbohydrate active enzymes and secondary metabolites.</title>
        <authorList>
            <person name="Sorensen T."/>
        </authorList>
    </citation>
    <scope>NUCLEOTIDE SEQUENCE [LARGE SCALE GENOMIC DNA]</scope>
    <source>
        <strain evidence="2 3">CBS 83171</strain>
    </source>
</reference>
<dbReference type="PANTHER" id="PTHR35605">
    <property type="entry name" value="ECP2 EFFECTOR PROTEIN DOMAIN-CONTAINING PROTEIN-RELATED"/>
    <property type="match status" value="1"/>
</dbReference>
<keyword evidence="3" id="KW-1185">Reference proteome</keyword>
<evidence type="ECO:0000256" key="1">
    <source>
        <dbReference type="SAM" id="SignalP"/>
    </source>
</evidence>